<evidence type="ECO:0000313" key="2">
    <source>
        <dbReference type="Proteomes" id="UP000503264"/>
    </source>
</evidence>
<gene>
    <name evidence="1" type="ORF">CMUC_0231</name>
</gene>
<dbReference type="InterPro" id="IPR010181">
    <property type="entry name" value="CGCAxxGCC_motif"/>
</dbReference>
<dbReference type="Pfam" id="PF09719">
    <property type="entry name" value="C_GCAxxG_C_C"/>
    <property type="match status" value="1"/>
</dbReference>
<dbReference type="AlphaFoldDB" id="A0A6G5QEX2"/>
<keyword evidence="2" id="KW-1185">Reference proteome</keyword>
<accession>A0A6G5QEX2</accession>
<dbReference type="EMBL" id="CP012542">
    <property type="protein sequence ID" value="QCD44046.1"/>
    <property type="molecule type" value="Genomic_DNA"/>
</dbReference>
<proteinExistence type="predicted"/>
<protein>
    <submittedName>
        <fullName evidence="1">C_GCAxxG_C_C family protein</fullName>
    </submittedName>
</protein>
<evidence type="ECO:0000313" key="1">
    <source>
        <dbReference type="EMBL" id="QCD44046.1"/>
    </source>
</evidence>
<sequence>MKEIVKEKFKSLNCAQIIFDHFFKNKDFVAMASLFGGGFTQAGLCGSYAASLGVLGVYFTDKDVLQSKASEFKNEYEKLYKSTICSEILGADYRSKDGLKKIQDNDLFGTTCVDLTANCIEILERLLPASHTQK</sequence>
<dbReference type="Proteomes" id="UP000503264">
    <property type="component" value="Chromosome"/>
</dbReference>
<dbReference type="RefSeq" id="WP_051654885.1">
    <property type="nucleotide sequence ID" value="NZ_CP012542.1"/>
</dbReference>
<name>A0A6G5QEX2_9BACT</name>
<organism evidence="1 2">
    <name type="scientific">Campylobacter mucosalis CCUG 21559</name>
    <dbReference type="NCBI Taxonomy" id="1032067"/>
    <lineage>
        <taxon>Bacteria</taxon>
        <taxon>Pseudomonadati</taxon>
        <taxon>Campylobacterota</taxon>
        <taxon>Epsilonproteobacteria</taxon>
        <taxon>Campylobacterales</taxon>
        <taxon>Campylobacteraceae</taxon>
        <taxon>Campylobacter</taxon>
    </lineage>
</organism>
<reference evidence="1 2" key="1">
    <citation type="submission" date="2016-07" db="EMBL/GenBank/DDBJ databases">
        <title>Comparative genomics of the Campylobacter concisus group.</title>
        <authorList>
            <person name="Miller W.G."/>
            <person name="Yee E."/>
            <person name="Chapman M.H."/>
            <person name="Huynh S."/>
            <person name="Bono J.L."/>
            <person name="On S.L.W."/>
            <person name="StLeger J."/>
            <person name="Foster G."/>
            <person name="Parker C.T."/>
        </authorList>
    </citation>
    <scope>NUCLEOTIDE SEQUENCE [LARGE SCALE GENOMIC DNA]</scope>
    <source>
        <strain evidence="1 2">CCUG 21559</strain>
    </source>
</reference>